<dbReference type="EC" id="2.7.1.-" evidence="10"/>
<evidence type="ECO:0000259" key="9">
    <source>
        <dbReference type="Pfam" id="PF02378"/>
    </source>
</evidence>
<reference evidence="10 11" key="1">
    <citation type="submission" date="2018-06" db="EMBL/GenBank/DDBJ databases">
        <authorList>
            <consortium name="Pathogen Informatics"/>
            <person name="Doyle S."/>
        </authorList>
    </citation>
    <scope>NUCLEOTIDE SEQUENCE [LARGE SCALE GENOMIC DNA]</scope>
    <source>
        <strain evidence="10 11">NCTC7878</strain>
    </source>
</reference>
<dbReference type="InterPro" id="IPR003352">
    <property type="entry name" value="PTS_EIIC"/>
</dbReference>
<dbReference type="PANTHER" id="PTHR33989:SF8">
    <property type="entry name" value="PERMEASE IIC COMPONENT"/>
    <property type="match status" value="1"/>
</dbReference>
<feature type="transmembrane region" description="Helical" evidence="8">
    <location>
        <begin position="103"/>
        <end position="121"/>
    </location>
</feature>
<feature type="transmembrane region" description="Helical" evidence="8">
    <location>
        <begin position="71"/>
        <end position="91"/>
    </location>
</feature>
<accession>A0A2X2K091</accession>
<evidence type="ECO:0000256" key="1">
    <source>
        <dbReference type="ARBA" id="ARBA00004651"/>
    </source>
</evidence>
<feature type="transmembrane region" description="Helical" evidence="8">
    <location>
        <begin position="133"/>
        <end position="153"/>
    </location>
</feature>
<dbReference type="GO" id="GO:1901264">
    <property type="term" value="P:carbohydrate derivative transport"/>
    <property type="evidence" value="ECO:0007669"/>
    <property type="project" value="TreeGrafter"/>
</dbReference>
<evidence type="ECO:0000256" key="3">
    <source>
        <dbReference type="ARBA" id="ARBA00022475"/>
    </source>
</evidence>
<name>A0A2X2K091_STAAU</name>
<keyword evidence="7 8" id="KW-0472">Membrane</keyword>
<dbReference type="Proteomes" id="UP000249913">
    <property type="component" value="Unassembled WGS sequence"/>
</dbReference>
<dbReference type="EMBL" id="UAUX01000006">
    <property type="protein sequence ID" value="SPZ97693.1"/>
    <property type="molecule type" value="Genomic_DNA"/>
</dbReference>
<comment type="subcellular location">
    <subcellularLocation>
        <location evidence="1">Cell membrane</location>
        <topology evidence="1">Multi-pass membrane protein</topology>
    </subcellularLocation>
</comment>
<dbReference type="AlphaFoldDB" id="A0A2X2K091"/>
<feature type="domain" description="Phosphotransferase system EIIC" evidence="9">
    <location>
        <begin position="29"/>
        <end position="153"/>
    </location>
</feature>
<gene>
    <name evidence="10" type="primary">lacE_1</name>
    <name evidence="10" type="ORF">NCTC7878_01078</name>
</gene>
<dbReference type="Pfam" id="PF02378">
    <property type="entry name" value="PTS_EIIC"/>
    <property type="match status" value="1"/>
</dbReference>
<dbReference type="InterPro" id="IPR051088">
    <property type="entry name" value="PTS_Sugar-EIIC/EIIB"/>
</dbReference>
<dbReference type="GO" id="GO:0009401">
    <property type="term" value="P:phosphoenolpyruvate-dependent sugar phosphotransferase system"/>
    <property type="evidence" value="ECO:0007669"/>
    <property type="project" value="InterPro"/>
</dbReference>
<evidence type="ECO:0000256" key="6">
    <source>
        <dbReference type="ARBA" id="ARBA00022989"/>
    </source>
</evidence>
<dbReference type="GO" id="GO:0005886">
    <property type="term" value="C:plasma membrane"/>
    <property type="evidence" value="ECO:0007669"/>
    <property type="project" value="UniProtKB-SubCell"/>
</dbReference>
<keyword evidence="6 8" id="KW-1133">Transmembrane helix</keyword>
<keyword evidence="10" id="KW-0808">Transferase</keyword>
<keyword evidence="5 8" id="KW-0812">Transmembrane</keyword>
<evidence type="ECO:0000256" key="7">
    <source>
        <dbReference type="ARBA" id="ARBA00023136"/>
    </source>
</evidence>
<evidence type="ECO:0000256" key="2">
    <source>
        <dbReference type="ARBA" id="ARBA00022448"/>
    </source>
</evidence>
<protein>
    <submittedName>
        <fullName evidence="10">PTS system, lactose-specific IIBC component</fullName>
        <ecNumber evidence="10">2.7.1.-</ecNumber>
    </submittedName>
</protein>
<evidence type="ECO:0000256" key="5">
    <source>
        <dbReference type="ARBA" id="ARBA00022692"/>
    </source>
</evidence>
<sequence length="154" mass="17053">MMQKLIAQIEKGKPFFEKLSRNIYLRAIRDGFISAMPVILFSSIFLLIAYVPNIFGFKWDKGMEAILMKPYNYTMGLVAFLVAGTTAKSLTDSFNRKLESTNQINFISTMLAAMCGFLFLASDPAKDGGFLSAFMGTKGLLTAFLSAFVTVIVL</sequence>
<keyword evidence="2" id="KW-0813">Transport</keyword>
<evidence type="ECO:0000313" key="11">
    <source>
        <dbReference type="Proteomes" id="UP000249913"/>
    </source>
</evidence>
<dbReference type="PANTHER" id="PTHR33989">
    <property type="match status" value="1"/>
</dbReference>
<keyword evidence="4" id="KW-0762">Sugar transport</keyword>
<evidence type="ECO:0000256" key="8">
    <source>
        <dbReference type="SAM" id="Phobius"/>
    </source>
</evidence>
<evidence type="ECO:0000313" key="10">
    <source>
        <dbReference type="EMBL" id="SPZ97693.1"/>
    </source>
</evidence>
<proteinExistence type="predicted"/>
<dbReference type="GO" id="GO:0008982">
    <property type="term" value="F:protein-N(PI)-phosphohistidine-sugar phosphotransferase activity"/>
    <property type="evidence" value="ECO:0007669"/>
    <property type="project" value="InterPro"/>
</dbReference>
<organism evidence="10 11">
    <name type="scientific">Staphylococcus aureus</name>
    <dbReference type="NCBI Taxonomy" id="1280"/>
    <lineage>
        <taxon>Bacteria</taxon>
        <taxon>Bacillati</taxon>
        <taxon>Bacillota</taxon>
        <taxon>Bacilli</taxon>
        <taxon>Bacillales</taxon>
        <taxon>Staphylococcaceae</taxon>
        <taxon>Staphylococcus</taxon>
    </lineage>
</organism>
<evidence type="ECO:0000256" key="4">
    <source>
        <dbReference type="ARBA" id="ARBA00022597"/>
    </source>
</evidence>
<keyword evidence="3" id="KW-1003">Cell membrane</keyword>
<feature type="transmembrane region" description="Helical" evidence="8">
    <location>
        <begin position="31"/>
        <end position="51"/>
    </location>
</feature>